<reference evidence="2 3" key="1">
    <citation type="submission" date="2020-03" db="EMBL/GenBank/DDBJ databases">
        <title>The genome sequence of Microvirga sp. c23x22.</title>
        <authorList>
            <person name="Zhang X."/>
        </authorList>
    </citation>
    <scope>NUCLEOTIDE SEQUENCE [LARGE SCALE GENOMIC DNA]</scope>
    <source>
        <strain evidence="3">c23x22</strain>
    </source>
</reference>
<accession>A0ABX0VF98</accession>
<feature type="domain" description="Antitoxin Xre/MbcA/ParS-like toxin-binding" evidence="1">
    <location>
        <begin position="73"/>
        <end position="118"/>
    </location>
</feature>
<dbReference type="Proteomes" id="UP000707352">
    <property type="component" value="Unassembled WGS sequence"/>
</dbReference>
<dbReference type="InterPro" id="IPR024467">
    <property type="entry name" value="Xre/MbcA/ParS-like_toxin-bd"/>
</dbReference>
<dbReference type="Pfam" id="PF09722">
    <property type="entry name" value="Xre_MbcA_ParS_C"/>
    <property type="match status" value="1"/>
</dbReference>
<comment type="caution">
    <text evidence="2">The sequence shown here is derived from an EMBL/GenBank/DDBJ whole genome shotgun (WGS) entry which is preliminary data.</text>
</comment>
<organism evidence="2 3">
    <name type="scientific">Microvirga terricola</name>
    <dbReference type="NCBI Taxonomy" id="2719797"/>
    <lineage>
        <taxon>Bacteria</taxon>
        <taxon>Pseudomonadati</taxon>
        <taxon>Pseudomonadota</taxon>
        <taxon>Alphaproteobacteria</taxon>
        <taxon>Hyphomicrobiales</taxon>
        <taxon>Methylobacteriaceae</taxon>
        <taxon>Microvirga</taxon>
    </lineage>
</organism>
<name>A0ABX0VF98_9HYPH</name>
<protein>
    <submittedName>
        <fullName evidence="2">DUF2384 domain-containing protein</fullName>
    </submittedName>
</protein>
<sequence length="125" mass="13320">MSENSPIGDADRVVVSKAAVRAAERLKIPDEVLARVLGIRVASLVCVRAGDLDLVSQGAIRNAILVVRIYQRLAAIFQGDESAAASWFNSDNTALGARPIDIIQSSCGLAQVTDHLETHYAGVIH</sequence>
<evidence type="ECO:0000259" key="1">
    <source>
        <dbReference type="Pfam" id="PF09722"/>
    </source>
</evidence>
<gene>
    <name evidence="2" type="ORF">HB375_12130</name>
</gene>
<dbReference type="EMBL" id="JAATJS010000003">
    <property type="protein sequence ID" value="NIX77355.1"/>
    <property type="molecule type" value="Genomic_DNA"/>
</dbReference>
<evidence type="ECO:0000313" key="3">
    <source>
        <dbReference type="Proteomes" id="UP000707352"/>
    </source>
</evidence>
<keyword evidence="3" id="KW-1185">Reference proteome</keyword>
<proteinExistence type="predicted"/>
<evidence type="ECO:0000313" key="2">
    <source>
        <dbReference type="EMBL" id="NIX77355.1"/>
    </source>
</evidence>